<organism evidence="2 3">
    <name type="scientific">Elysia crispata</name>
    <name type="common">lettuce slug</name>
    <dbReference type="NCBI Taxonomy" id="231223"/>
    <lineage>
        <taxon>Eukaryota</taxon>
        <taxon>Metazoa</taxon>
        <taxon>Spiralia</taxon>
        <taxon>Lophotrochozoa</taxon>
        <taxon>Mollusca</taxon>
        <taxon>Gastropoda</taxon>
        <taxon>Heterobranchia</taxon>
        <taxon>Euthyneura</taxon>
        <taxon>Panpulmonata</taxon>
        <taxon>Sacoglossa</taxon>
        <taxon>Placobranchoidea</taxon>
        <taxon>Plakobranchidae</taxon>
        <taxon>Elysia</taxon>
    </lineage>
</organism>
<protein>
    <submittedName>
        <fullName evidence="2">Uncharacterized protein</fullName>
    </submittedName>
</protein>
<proteinExistence type="predicted"/>
<sequence length="104" mass="11690">MYEDLRRPSLHVLSGGRSSKSRGLNLADLPDKQPLTVNRVSGPQGFISPVTPPDAIIARQVPSGSPRDLSDEFHTKNFSMTAGKWRISPKMRMRHALSRQRHEM</sequence>
<evidence type="ECO:0000256" key="1">
    <source>
        <dbReference type="SAM" id="MobiDB-lite"/>
    </source>
</evidence>
<gene>
    <name evidence="2" type="ORF">RRG08_009531</name>
</gene>
<feature type="region of interest" description="Disordered" evidence="1">
    <location>
        <begin position="1"/>
        <end position="30"/>
    </location>
</feature>
<reference evidence="2" key="1">
    <citation type="journal article" date="2023" name="G3 (Bethesda)">
        <title>A reference genome for the long-term kleptoplast-retaining sea slug Elysia crispata morphotype clarki.</title>
        <authorList>
            <person name="Eastman K.E."/>
            <person name="Pendleton A.L."/>
            <person name="Shaikh M.A."/>
            <person name="Suttiyut T."/>
            <person name="Ogas R."/>
            <person name="Tomko P."/>
            <person name="Gavelis G."/>
            <person name="Widhalm J.R."/>
            <person name="Wisecaver J.H."/>
        </authorList>
    </citation>
    <scope>NUCLEOTIDE SEQUENCE</scope>
    <source>
        <strain evidence="2">ECLA1</strain>
    </source>
</reference>
<dbReference type="AlphaFoldDB" id="A0AAE1E8G5"/>
<feature type="compositionally biased region" description="Low complexity" evidence="1">
    <location>
        <begin position="14"/>
        <end position="23"/>
    </location>
</feature>
<dbReference type="EMBL" id="JAWDGP010000708">
    <property type="protein sequence ID" value="KAK3798209.1"/>
    <property type="molecule type" value="Genomic_DNA"/>
</dbReference>
<evidence type="ECO:0000313" key="2">
    <source>
        <dbReference type="EMBL" id="KAK3798209.1"/>
    </source>
</evidence>
<accession>A0AAE1E8G5</accession>
<comment type="caution">
    <text evidence="2">The sequence shown here is derived from an EMBL/GenBank/DDBJ whole genome shotgun (WGS) entry which is preliminary data.</text>
</comment>
<name>A0AAE1E8G5_9GAST</name>
<evidence type="ECO:0000313" key="3">
    <source>
        <dbReference type="Proteomes" id="UP001283361"/>
    </source>
</evidence>
<keyword evidence="3" id="KW-1185">Reference proteome</keyword>
<dbReference type="Proteomes" id="UP001283361">
    <property type="component" value="Unassembled WGS sequence"/>
</dbReference>